<dbReference type="Gene3D" id="2.10.10.20">
    <property type="entry name" value="Carbohydrate-binding module superfamily 5/12"/>
    <property type="match status" value="1"/>
</dbReference>
<feature type="region of interest" description="Disordered" evidence="2">
    <location>
        <begin position="280"/>
        <end position="393"/>
    </location>
</feature>
<evidence type="ECO:0000256" key="2">
    <source>
        <dbReference type="SAM" id="MobiDB-lite"/>
    </source>
</evidence>
<dbReference type="CDD" id="cd12215">
    <property type="entry name" value="ChiC_BD"/>
    <property type="match status" value="1"/>
</dbReference>
<feature type="region of interest" description="Disordered" evidence="2">
    <location>
        <begin position="81"/>
        <end position="124"/>
    </location>
</feature>
<dbReference type="AlphaFoldDB" id="L8WUG3"/>
<feature type="compositionally biased region" description="Low complexity" evidence="2">
    <location>
        <begin position="308"/>
        <end position="327"/>
    </location>
</feature>
<dbReference type="HOGENOM" id="CLU_307590_0_0_1"/>
<comment type="caution">
    <text evidence="4">The sequence shown here is derived from an EMBL/GenBank/DDBJ whole genome shotgun (WGS) entry which is preliminary data.</text>
</comment>
<dbReference type="InterPro" id="IPR012340">
    <property type="entry name" value="NA-bd_OB-fold"/>
</dbReference>
<feature type="compositionally biased region" description="Basic and acidic residues" evidence="2">
    <location>
        <begin position="280"/>
        <end position="298"/>
    </location>
</feature>
<dbReference type="InterPro" id="IPR003610">
    <property type="entry name" value="CBM5/12"/>
</dbReference>
<feature type="compositionally biased region" description="Polar residues" evidence="2">
    <location>
        <begin position="197"/>
        <end position="207"/>
    </location>
</feature>
<evidence type="ECO:0000259" key="3">
    <source>
        <dbReference type="SMART" id="SM00495"/>
    </source>
</evidence>
<dbReference type="EMBL" id="AFRT01001007">
    <property type="protein sequence ID" value="ELU41645.1"/>
    <property type="molecule type" value="Genomic_DNA"/>
</dbReference>
<name>L8WUG3_THACA</name>
<sequence>MLVDDGTASINCLKRRHERMSMEELGESSSFHRLRGFEIGDIVSVIGKIESYKEVQKCTSPNAESQHLLNVLRQHRDVYSQPFKIPPLPNPSTPKESDRFTPQYGYASSMASSPATADHSSPVGSPVRPCYDFNPSTADPAYCLQKEDKPRLRHPSRLRSKDLNENVFRMYLSHIVVSTLSMPESTSHDILPLESMPGNTSNSTPRPSQKRAGSDSFNKTPTRSTRPYVDSFGSPTPRKPAGLISDEGPTPTLGVTLSYLRRVRVLSDLARRVVDNAAHERDKAMRHAERSARAKYEAAHSSISEKVAPSSATASASKTTTTLGSHSKSSRVPHKSSSAKAIAGSSRTSTESLPLQRSSATQSRMGSNPNSIRTSSTPRSSSRVSQPITPEETARRAAYHAKLSKLHDEDKKKQATRMKRLFESALRTLVSEGELILFDGPKRQIPLFNEPTGRISHTPSGIWHDVTSATASSSASTISTALTAPSCSDLETISEGDGQSTELLSDPSDSEDAYIPVTLEVLRPVMLAALRRCLIAQRGGVDLKTWTKALRSDGQWSCIPDLVVKEMIESLRREEWVTRVGPEQWDFTRGSWARSLNELSERWLMTRSRNCLALLAYCNLPVNTNSAGQHGHSAGDNRLLKYTNTCLADSQEICRRSIMLLECNNTPTPTLPLNTFLVESVWTGAPMHPWDSGTQAASSMWLSVCVLVLLARSRRRHQQVFHLLLRSPKVQKRKEKKEKLFTMRTFALAITAAFSLLQVSFAAPAVKARDCQTIPSTANAAVRDQVYRITQSRSVTAKVLLSTFETAWIESHVNNLPCGDQDSIGVFQQRPSQGWGTYDQIMNVDYSTNKYLDQAIVNDRNNPGYTAGQLAQSVQRSEFPDRYDQAQSIAQNLINQARASVGNTNPGTGKCSGVAAYGSATVYTGGQKCTYGGHLWTAKWWTQYETPSTGGSGVWQDGGAC</sequence>
<dbReference type="GO" id="GO:0004553">
    <property type="term" value="F:hydrolase activity, hydrolyzing O-glycosyl compounds"/>
    <property type="evidence" value="ECO:0007669"/>
    <property type="project" value="InterPro"/>
</dbReference>
<dbReference type="Gene3D" id="2.40.50.140">
    <property type="entry name" value="Nucleic acid-binding proteins"/>
    <property type="match status" value="1"/>
</dbReference>
<dbReference type="SMART" id="SM00495">
    <property type="entry name" value="ChtBD3"/>
    <property type="match status" value="1"/>
</dbReference>
<accession>L8WUG3</accession>
<keyword evidence="1" id="KW-0378">Hydrolase</keyword>
<feature type="region of interest" description="Disordered" evidence="2">
    <location>
        <begin position="489"/>
        <end position="509"/>
    </location>
</feature>
<feature type="domain" description="Chitin-binding type-3" evidence="3">
    <location>
        <begin position="914"/>
        <end position="958"/>
    </location>
</feature>
<dbReference type="GO" id="GO:0030246">
    <property type="term" value="F:carbohydrate binding"/>
    <property type="evidence" value="ECO:0007669"/>
    <property type="project" value="InterPro"/>
</dbReference>
<dbReference type="SUPFAM" id="SSF51055">
    <property type="entry name" value="Carbohydrate binding domain"/>
    <property type="match status" value="1"/>
</dbReference>
<feature type="compositionally biased region" description="Polar residues" evidence="2">
    <location>
        <begin position="215"/>
        <end position="225"/>
    </location>
</feature>
<feature type="compositionally biased region" description="Low complexity" evidence="2">
    <location>
        <begin position="371"/>
        <end position="385"/>
    </location>
</feature>
<dbReference type="STRING" id="983506.L8WUG3"/>
<dbReference type="Proteomes" id="UP000011668">
    <property type="component" value="Unassembled WGS sequence"/>
</dbReference>
<protein>
    <submittedName>
        <fullName evidence="4">Carbohydrate binding domain-containing protein</fullName>
    </submittedName>
</protein>
<evidence type="ECO:0000313" key="4">
    <source>
        <dbReference type="EMBL" id="ELU41645.1"/>
    </source>
</evidence>
<organism evidence="4 5">
    <name type="scientific">Thanatephorus cucumeris (strain AG1-IA)</name>
    <name type="common">Rice sheath blight fungus</name>
    <name type="synonym">Rhizoctonia solani</name>
    <dbReference type="NCBI Taxonomy" id="983506"/>
    <lineage>
        <taxon>Eukaryota</taxon>
        <taxon>Fungi</taxon>
        <taxon>Dikarya</taxon>
        <taxon>Basidiomycota</taxon>
        <taxon>Agaricomycotina</taxon>
        <taxon>Agaricomycetes</taxon>
        <taxon>Cantharellales</taxon>
        <taxon>Ceratobasidiaceae</taxon>
        <taxon>Rhizoctonia</taxon>
        <taxon>Rhizoctonia solani AG-1</taxon>
    </lineage>
</organism>
<feature type="compositionally biased region" description="Polar residues" evidence="2">
    <location>
        <begin position="347"/>
        <end position="370"/>
    </location>
</feature>
<dbReference type="InterPro" id="IPR036573">
    <property type="entry name" value="CBM_sf_5/12"/>
</dbReference>
<feature type="region of interest" description="Disordered" evidence="2">
    <location>
        <begin position="188"/>
        <end position="253"/>
    </location>
</feature>
<reference evidence="4 5" key="1">
    <citation type="journal article" date="2013" name="Nat. Commun.">
        <title>The evolution and pathogenic mechanisms of the rice sheath blight pathogen.</title>
        <authorList>
            <person name="Zheng A."/>
            <person name="Lin R."/>
            <person name="Xu L."/>
            <person name="Qin P."/>
            <person name="Tang C."/>
            <person name="Ai P."/>
            <person name="Zhang D."/>
            <person name="Liu Y."/>
            <person name="Sun Z."/>
            <person name="Feng H."/>
            <person name="Wang Y."/>
            <person name="Chen Y."/>
            <person name="Liang X."/>
            <person name="Fu R."/>
            <person name="Li Q."/>
            <person name="Zhang J."/>
            <person name="Yu X."/>
            <person name="Xie Z."/>
            <person name="Ding L."/>
            <person name="Guan P."/>
            <person name="Tang J."/>
            <person name="Liang Y."/>
            <person name="Wang S."/>
            <person name="Deng Q."/>
            <person name="Li S."/>
            <person name="Zhu J."/>
            <person name="Wang L."/>
            <person name="Liu H."/>
            <person name="Li P."/>
        </authorList>
    </citation>
    <scope>NUCLEOTIDE SEQUENCE [LARGE SCALE GENOMIC DNA]</scope>
    <source>
        <strain evidence="5">AG-1 IA</strain>
    </source>
</reference>
<dbReference type="GO" id="GO:0005576">
    <property type="term" value="C:extracellular region"/>
    <property type="evidence" value="ECO:0007669"/>
    <property type="project" value="InterPro"/>
</dbReference>
<proteinExistence type="predicted"/>
<gene>
    <name evidence="4" type="ORF">AG1IA_04331</name>
</gene>
<keyword evidence="5" id="KW-1185">Reference proteome</keyword>
<dbReference type="OrthoDB" id="77828at2759"/>
<feature type="compositionally biased region" description="Low complexity" evidence="2">
    <location>
        <begin position="335"/>
        <end position="346"/>
    </location>
</feature>
<evidence type="ECO:0000313" key="5">
    <source>
        <dbReference type="Proteomes" id="UP000011668"/>
    </source>
</evidence>
<dbReference type="GO" id="GO:0005975">
    <property type="term" value="P:carbohydrate metabolic process"/>
    <property type="evidence" value="ECO:0007669"/>
    <property type="project" value="InterPro"/>
</dbReference>
<feature type="compositionally biased region" description="Polar residues" evidence="2">
    <location>
        <begin position="109"/>
        <end position="123"/>
    </location>
</feature>
<evidence type="ECO:0000256" key="1">
    <source>
        <dbReference type="ARBA" id="ARBA00022801"/>
    </source>
</evidence>